<dbReference type="Gene3D" id="6.10.140.2220">
    <property type="match status" value="1"/>
</dbReference>
<keyword evidence="3" id="KW-1133">Transmembrane helix</keyword>
<dbReference type="PROSITE" id="PS50106">
    <property type="entry name" value="PDZ"/>
    <property type="match status" value="1"/>
</dbReference>
<dbReference type="GO" id="GO:0008757">
    <property type="term" value="F:S-adenosylmethionine-dependent methyltransferase activity"/>
    <property type="evidence" value="ECO:0007669"/>
    <property type="project" value="InterPro"/>
</dbReference>
<comment type="caution">
    <text evidence="6">The sequence shown here is derived from an EMBL/GenBank/DDBJ whole genome shotgun (WGS) entry which is preliminary data.</text>
</comment>
<feature type="compositionally biased region" description="Acidic residues" evidence="2">
    <location>
        <begin position="1171"/>
        <end position="1181"/>
    </location>
</feature>
<feature type="region of interest" description="Disordered" evidence="2">
    <location>
        <begin position="2297"/>
        <end position="2318"/>
    </location>
</feature>
<keyword evidence="3" id="KW-0472">Membrane</keyword>
<feature type="region of interest" description="Disordered" evidence="2">
    <location>
        <begin position="1553"/>
        <end position="1588"/>
    </location>
</feature>
<dbReference type="CDD" id="cd02440">
    <property type="entry name" value="AdoMet_MTases"/>
    <property type="match status" value="1"/>
</dbReference>
<dbReference type="Gene3D" id="2.170.270.10">
    <property type="entry name" value="SET domain"/>
    <property type="match status" value="1"/>
</dbReference>
<keyword evidence="7" id="KW-1185">Reference proteome</keyword>
<dbReference type="EMBL" id="CAJNJA010002892">
    <property type="protein sequence ID" value="CAE7171419.1"/>
    <property type="molecule type" value="Genomic_DNA"/>
</dbReference>
<accession>A0A812ISM9</accession>
<dbReference type="Pfam" id="PF14234">
    <property type="entry name" value="DUF4336"/>
    <property type="match status" value="2"/>
</dbReference>
<gene>
    <name evidence="6" type="primary">Mettl7b</name>
    <name evidence="6" type="ORF">SNEC2469_LOCUS506</name>
</gene>
<dbReference type="InterPro" id="IPR001214">
    <property type="entry name" value="SET_dom"/>
</dbReference>
<feature type="domain" description="SET" evidence="5">
    <location>
        <begin position="551"/>
        <end position="819"/>
    </location>
</feature>
<dbReference type="OrthoDB" id="265717at2759"/>
<dbReference type="InterPro" id="IPR025638">
    <property type="entry name" value="DUF4336"/>
</dbReference>
<dbReference type="PANTHER" id="PTHR33835">
    <property type="entry name" value="YALI0C07656P"/>
    <property type="match status" value="1"/>
</dbReference>
<dbReference type="Gene3D" id="3.40.50.150">
    <property type="entry name" value="Vaccinia Virus protein VP39"/>
    <property type="match status" value="1"/>
</dbReference>
<feature type="region of interest" description="Disordered" evidence="2">
    <location>
        <begin position="1121"/>
        <end position="1181"/>
    </location>
</feature>
<protein>
    <submittedName>
        <fullName evidence="6">Mettl7b protein</fullName>
    </submittedName>
</protein>
<dbReference type="InterPro" id="IPR001478">
    <property type="entry name" value="PDZ"/>
</dbReference>
<dbReference type="InterPro" id="IPR011990">
    <property type="entry name" value="TPR-like_helical_dom_sf"/>
</dbReference>
<keyword evidence="3" id="KW-0812">Transmembrane</keyword>
<dbReference type="Pfam" id="PF08241">
    <property type="entry name" value="Methyltransf_11"/>
    <property type="match status" value="1"/>
</dbReference>
<evidence type="ECO:0000256" key="3">
    <source>
        <dbReference type="SAM" id="Phobius"/>
    </source>
</evidence>
<organism evidence="6 7">
    <name type="scientific">Symbiodinium necroappetens</name>
    <dbReference type="NCBI Taxonomy" id="1628268"/>
    <lineage>
        <taxon>Eukaryota</taxon>
        <taxon>Sar</taxon>
        <taxon>Alveolata</taxon>
        <taxon>Dinophyceae</taxon>
        <taxon>Suessiales</taxon>
        <taxon>Symbiodiniaceae</taxon>
        <taxon>Symbiodinium</taxon>
    </lineage>
</organism>
<feature type="domain" description="PDZ" evidence="4">
    <location>
        <begin position="200"/>
        <end position="293"/>
    </location>
</feature>
<dbReference type="PROSITE" id="PS50280">
    <property type="entry name" value="SET"/>
    <property type="match status" value="1"/>
</dbReference>
<dbReference type="InterPro" id="IPR002885">
    <property type="entry name" value="PPR_rpt"/>
</dbReference>
<dbReference type="InterPro" id="IPR029063">
    <property type="entry name" value="SAM-dependent_MTases_sf"/>
</dbReference>
<dbReference type="Gene3D" id="1.10.220.160">
    <property type="match status" value="1"/>
</dbReference>
<feature type="transmembrane region" description="Helical" evidence="3">
    <location>
        <begin position="2257"/>
        <end position="2275"/>
    </location>
</feature>
<sequence length="2331" mass="254719">MRTRLLNVALGCLAAIVGNFVLNSGAGVALSGGLSGRRPAVHRTRRFAKRRQGRQSSLDVRGLLQKAGLILPEPTETFVSESEDDSLEIEAPIPLLQQGLSQRLNEVIGEIEENWPNKEAVVPEDEEIELETPLQNLDVPLQWLERNFDIRPKQEKLVSEKKALRFETPLSALFPGVLEEAFESTETWTDLLLPLLDAESVLVDSMDEANYVTVTLEKPLGIQIEENPPQLGGGVAVKSIKPGSNAARSQLIQPGFQLLAASGTAVHGLHLEDASRPIEAAQGRVQLTFFNGSAETFYGLLGPDPEWLSAFLRKLQMEHFAWSFQEGLAPKKSWSWALELLEELRSQSGVDVQTLHSAYGAAMEACQRASRWEPALELLSEIRRLPKTPTAANYRSAILACERAGEMLKALWLLEEMLEAGLKPDRATYNSAVGACRAILRSPARGDRQRSVTESGWRASSRSKDLPSVQLPGMPIQWDAGMDLQLRSRNASPGPSLAAKRRAVSVGSFERQVTRSSSQGALSSAGFHALRPFTGGAASHGRHMCRRFRHLGLEVRQDAKGRGLYCTRSFRQGETLFVGEAALLVCLPDLWKNRCSKCLASSDDGSLRICKGCGTAAFCSSCRGDLWHSEECPVLAKLLQACQDHARSQGIEEHDHWQQLVCCALSISRLLRLLHSGREPKSSPCTKLAVALLDDFAELCTPPEDIPGDPQAFAATLHAFALLMREPLNALFPAELRHSPELADVICHCYEQLTCNSFLVCSDDATPAGQLCDPIAALLNHSCSPNAAIVWQIPAKGRTHRVQCVRDLSAGDEVLISYVDPTRPWWIRQPSLKATYGFICDCAVCRPISAWERSVAAGDRPANLPAGIEESIAAVKAADGTILMISAERTRGLCLFLRKEMGIAVEAASEEDAWQKVLSRVMRLDVAQLGCEPEDIRRAPWLQLDVADAASAVGQLAGPGKLSGEEARKRLLQLGPAWESLLQLLGPRHMLLRELISILRIAEIAEDWKTCLELAPRVLTALGIPDDEMSSRKAEVLAVLAIARIRTAEDGASQPKARSEGKAALESMARLYGENLPKQFGVGTLQNLLHENMAMDLDSEDRLISYAEGSLPLSVARALPSARDVRKASPETNAAETAKGVADDADLDLDDLENDDEEDLDEVDGASAGEPEADDFDKDMPEEDRTMRMKICLAGAMARLHTHSEEVSQLAAQLAERGLNKQQAMNSIFYTWMITRHPWCCKAGCLVWLLAALESTKSESFAGPRRALLAALPFFSWAKANAEVTIAPTQLPPRDARKDEEFAKGMAYGMVDYERAVSKKKRALFSKLWGLLPPNPVVVEVGIGSFPNALYFGSKSAPSSMDIVGVDPNEYMERYAIENAKKVGLLAPERGNSFRFTKGIAEALPLPGQSADAVICTLTLCSVANPDHAVSEIRRVLKPGGYYLFVEHVLSETNGFIATAQKLATPDHVLSADGCHFDRRTLQNIEAGGFAKVDGEYFELECYVKIPDADAKAAADGNSDVLKDAQLYEPPAKASNRQWSLLETVLKEHMEMQQEALKKQEEQKKAQSQSQQSRNAGQTPQERPAPGGSGSKLYMLVALGFIFGVIGLGIMLLMQKERSERDEKDRKKDKKVKTFKLLAHCHAVQPRNDASIFPATSALFRIMSNSLASARVASAGQAMPLEAARNRSTAMMHKLHVLEDKYVKDWSQRIDLEVRSKGDMGQHVVQAQHQWEKSRETPIFLHQLAHQPKPTEQTCPSAFGAMALLLPGKCLAEKTLVPQHPTPERQSLLRTSKDPRLPRSWLLAAVPLTAATCRASRHRCQTLRRARAPEADSETPRRVALTVLGTALTATGVDAALRASDERYAALGTILAPAPYKETLRTELVPGRIWGFEQCIALASVSTNIRMTAVKLRNGGLWVSAPIAPTRQCLRLLDELGKVSHLVIPSTALEHKASLAEFSRTYPQAEIWVTPGQAPPITVPSNSRILGQGPAPAWADELDCKVFYVSPPVTDTFAEAVFFHKESRSLLVTDCALKLPAAAPKILESYGYDGTPGPISLDQWRYKAIAFDFVTGRNQDEKDFAALSRPAALVNPLLRFIVYRRCPEQAAAWVKDVARWPFVRIIPAHLQAPFDCTPAQFLEAFGFLFGKKTSWEPEDEQLSFLRGVRDIVGGAMSDFVAGTKSGQHVQKLLISGDSSKVAASLLAVFASGDADAAPNSTKVGMKVTGQDNSTSPSFNASNGTNGTGILEEVMDIESRPMFGMVLGGLVAICAVISFWQCFKWLTGPKRAPAPLLADTELTEGDPVHGDQPTGLWMGGTGPARELMSGTSAGFT</sequence>
<evidence type="ECO:0000256" key="2">
    <source>
        <dbReference type="SAM" id="MobiDB-lite"/>
    </source>
</evidence>
<dbReference type="Gene3D" id="1.25.40.10">
    <property type="entry name" value="Tetratricopeptide repeat domain"/>
    <property type="match status" value="1"/>
</dbReference>
<dbReference type="Proteomes" id="UP000601435">
    <property type="component" value="Unassembled WGS sequence"/>
</dbReference>
<feature type="compositionally biased region" description="Acidic residues" evidence="2">
    <location>
        <begin position="1143"/>
        <end position="1164"/>
    </location>
</feature>
<dbReference type="InterPro" id="IPR013216">
    <property type="entry name" value="Methyltransf_11"/>
</dbReference>
<dbReference type="InterPro" id="IPR036034">
    <property type="entry name" value="PDZ_sf"/>
</dbReference>
<evidence type="ECO:0000313" key="7">
    <source>
        <dbReference type="Proteomes" id="UP000601435"/>
    </source>
</evidence>
<evidence type="ECO:0000259" key="4">
    <source>
        <dbReference type="PROSITE" id="PS50106"/>
    </source>
</evidence>
<dbReference type="InterPro" id="IPR046341">
    <property type="entry name" value="SET_dom_sf"/>
</dbReference>
<feature type="compositionally biased region" description="Basic and acidic residues" evidence="2">
    <location>
        <begin position="1553"/>
        <end position="1565"/>
    </location>
</feature>
<feature type="non-terminal residue" evidence="6">
    <location>
        <position position="2331"/>
    </location>
</feature>
<evidence type="ECO:0000256" key="1">
    <source>
        <dbReference type="PROSITE-ProRule" id="PRU00708"/>
    </source>
</evidence>
<dbReference type="Pfam" id="PF00595">
    <property type="entry name" value="PDZ"/>
    <property type="match status" value="1"/>
</dbReference>
<dbReference type="SUPFAM" id="SSF82199">
    <property type="entry name" value="SET domain"/>
    <property type="match status" value="1"/>
</dbReference>
<dbReference type="PROSITE" id="PS51375">
    <property type="entry name" value="PPR"/>
    <property type="match status" value="1"/>
</dbReference>
<feature type="repeat" description="PPR" evidence="1">
    <location>
        <begin position="390"/>
        <end position="424"/>
    </location>
</feature>
<dbReference type="SUPFAM" id="SSF50156">
    <property type="entry name" value="PDZ domain-like"/>
    <property type="match status" value="1"/>
</dbReference>
<reference evidence="6" key="1">
    <citation type="submission" date="2021-02" db="EMBL/GenBank/DDBJ databases">
        <authorList>
            <person name="Dougan E. K."/>
            <person name="Rhodes N."/>
            <person name="Thang M."/>
            <person name="Chan C."/>
        </authorList>
    </citation>
    <scope>NUCLEOTIDE SEQUENCE</scope>
</reference>
<dbReference type="Pfam" id="PF00856">
    <property type="entry name" value="SET"/>
    <property type="match status" value="1"/>
</dbReference>
<feature type="region of interest" description="Disordered" evidence="2">
    <location>
        <begin position="444"/>
        <end position="468"/>
    </location>
</feature>
<dbReference type="CDD" id="cd00136">
    <property type="entry name" value="PDZ_canonical"/>
    <property type="match status" value="1"/>
</dbReference>
<dbReference type="CDD" id="cd20071">
    <property type="entry name" value="SET_SMYD"/>
    <property type="match status" value="1"/>
</dbReference>
<evidence type="ECO:0000313" key="6">
    <source>
        <dbReference type="EMBL" id="CAE7171419.1"/>
    </source>
</evidence>
<evidence type="ECO:0000259" key="5">
    <source>
        <dbReference type="PROSITE" id="PS50280"/>
    </source>
</evidence>
<name>A0A812ISM9_9DINO</name>
<dbReference type="PANTHER" id="PTHR33835:SF2">
    <property type="entry name" value="LYSINE-TRNA LIGASE"/>
    <property type="match status" value="1"/>
</dbReference>
<proteinExistence type="predicted"/>
<dbReference type="SUPFAM" id="SSF53335">
    <property type="entry name" value="S-adenosyl-L-methionine-dependent methyltransferases"/>
    <property type="match status" value="1"/>
</dbReference>
<dbReference type="Gene3D" id="2.30.42.10">
    <property type="match status" value="1"/>
</dbReference>